<keyword evidence="1" id="KW-0413">Isomerase</keyword>
<gene>
    <name evidence="5" type="ORF">BDV95DRAFT_612183</name>
</gene>
<dbReference type="Pfam" id="PF22903">
    <property type="entry name" value="DA_C"/>
    <property type="match status" value="1"/>
</dbReference>
<evidence type="ECO:0000259" key="3">
    <source>
        <dbReference type="Pfam" id="PF22903"/>
    </source>
</evidence>
<protein>
    <recommendedName>
        <fullName evidence="7">Oxidative stress survival, Svf1-like protein</fullName>
    </recommendedName>
</protein>
<reference evidence="5 6" key="1">
    <citation type="submission" date="2020-01" db="EMBL/GenBank/DDBJ databases">
        <authorList>
            <consortium name="DOE Joint Genome Institute"/>
            <person name="Haridas S."/>
            <person name="Albert R."/>
            <person name="Binder M."/>
            <person name="Bloem J."/>
            <person name="Labutti K."/>
            <person name="Salamov A."/>
            <person name="Andreopoulos B."/>
            <person name="Baker S.E."/>
            <person name="Barry K."/>
            <person name="Bills G."/>
            <person name="Bluhm B.H."/>
            <person name="Cannon C."/>
            <person name="Castanera R."/>
            <person name="Culley D.E."/>
            <person name="Daum C."/>
            <person name="Ezra D."/>
            <person name="Gonzalez J.B."/>
            <person name="Henrissat B."/>
            <person name="Kuo A."/>
            <person name="Liang C."/>
            <person name="Lipzen A."/>
            <person name="Lutzoni F."/>
            <person name="Magnuson J."/>
            <person name="Mondo S."/>
            <person name="Nolan M."/>
            <person name="Ohm R."/>
            <person name="Pangilinan J."/>
            <person name="Park H.-J.H."/>
            <person name="Ramirez L."/>
            <person name="Alfaro M."/>
            <person name="Sun H."/>
            <person name="Tritt A."/>
            <person name="Yoshinaga Y."/>
            <person name="Zwiers L.-H.L."/>
            <person name="Turgeon B.G."/>
            <person name="Goodwin S.B."/>
            <person name="Spatafora J.W."/>
            <person name="Crous P.W."/>
            <person name="Grigoriev I.V."/>
        </authorList>
    </citation>
    <scope>NUCLEOTIDE SEQUENCE [LARGE SCALE GENOMIC DNA]</scope>
    <source>
        <strain evidence="5 6">CBS 611.86</strain>
    </source>
</reference>
<feature type="domain" description="Diels-Alderase C-terminal" evidence="3">
    <location>
        <begin position="216"/>
        <end position="365"/>
    </location>
</feature>
<dbReference type="InterPro" id="IPR054499">
    <property type="entry name" value="DA_C"/>
</dbReference>
<evidence type="ECO:0008006" key="7">
    <source>
        <dbReference type="Google" id="ProtNLM"/>
    </source>
</evidence>
<evidence type="ECO:0000256" key="2">
    <source>
        <dbReference type="ARBA" id="ARBA00046325"/>
    </source>
</evidence>
<dbReference type="Proteomes" id="UP000481861">
    <property type="component" value="Unassembled WGS sequence"/>
</dbReference>
<feature type="domain" description="Diels-Alderase N-terminal" evidence="4">
    <location>
        <begin position="17"/>
        <end position="212"/>
    </location>
</feature>
<dbReference type="AlphaFoldDB" id="A0A7C8MCH5"/>
<dbReference type="EMBL" id="JAADJZ010000030">
    <property type="protein sequence ID" value="KAF2865944.1"/>
    <property type="molecule type" value="Genomic_DNA"/>
</dbReference>
<dbReference type="OrthoDB" id="5344254at2759"/>
<name>A0A7C8MCH5_9PLEO</name>
<dbReference type="Pfam" id="PF24137">
    <property type="entry name" value="DA_N"/>
    <property type="match status" value="1"/>
</dbReference>
<dbReference type="InterPro" id="IPR056402">
    <property type="entry name" value="DA_N"/>
</dbReference>
<accession>A0A7C8MCH5</accession>
<organism evidence="5 6">
    <name type="scientific">Massariosphaeria phaeospora</name>
    <dbReference type="NCBI Taxonomy" id="100035"/>
    <lineage>
        <taxon>Eukaryota</taxon>
        <taxon>Fungi</taxon>
        <taxon>Dikarya</taxon>
        <taxon>Ascomycota</taxon>
        <taxon>Pezizomycotina</taxon>
        <taxon>Dothideomycetes</taxon>
        <taxon>Pleosporomycetidae</taxon>
        <taxon>Pleosporales</taxon>
        <taxon>Pleosporales incertae sedis</taxon>
        <taxon>Massariosphaeria</taxon>
    </lineage>
</organism>
<evidence type="ECO:0000256" key="1">
    <source>
        <dbReference type="ARBA" id="ARBA00023235"/>
    </source>
</evidence>
<comment type="similarity">
    <text evidence="2">Belongs to the Diels-Alderase family.</text>
</comment>
<proteinExistence type="inferred from homology"/>
<comment type="caution">
    <text evidence="5">The sequence shown here is derived from an EMBL/GenBank/DDBJ whole genome shotgun (WGS) entry which is preliminary data.</text>
</comment>
<evidence type="ECO:0000313" key="6">
    <source>
        <dbReference type="Proteomes" id="UP000481861"/>
    </source>
</evidence>
<evidence type="ECO:0000259" key="4">
    <source>
        <dbReference type="Pfam" id="PF24137"/>
    </source>
</evidence>
<evidence type="ECO:0000313" key="5">
    <source>
        <dbReference type="EMBL" id="KAF2865944.1"/>
    </source>
</evidence>
<keyword evidence="6" id="KW-1185">Reference proteome</keyword>
<dbReference type="GO" id="GO:0016853">
    <property type="term" value="F:isomerase activity"/>
    <property type="evidence" value="ECO:0007669"/>
    <property type="project" value="UniProtKB-KW"/>
</dbReference>
<dbReference type="SUPFAM" id="SSF159245">
    <property type="entry name" value="AttH-like"/>
    <property type="match status" value="1"/>
</dbReference>
<sequence>MASQQPAVATSRIRADSAIEDSVHPPLETYQHDYFPKYTSLSKTHWELWIFDAVDPEANAAVTMTFFRDGSQLALGKGPLRVTCQAILPDGTTQRGEDFSQESIIEAGPDDFIRGRWISAKDATKSAQFQVRLDLSEAFVTFDLPTMPMRGSLRLTPSSARKTSSSDAADLLAPAVYYVHSIPRAVAKVDFSFAEDNKTLQFSGYGGSDHCWMTRSTPALMEACTYTRGHAGPYTFCVMRVVSRIEPGKTYTKVTLVQEDEEIFSCTSDDRVSLIDDYFCFRGTHGGEVRGSFSDTSSGYKLDCVLPRTQNHWSFELKHQVLWWSMATAAPPARTGNNGFVDVVIGGEVGGSTHKGSATVGHVQLPGLTQYSGFNNH</sequence>